<dbReference type="PANTHER" id="PTHR43046">
    <property type="entry name" value="GDP-MANNOSE MANNOSYL HYDROLASE"/>
    <property type="match status" value="1"/>
</dbReference>
<evidence type="ECO:0000259" key="3">
    <source>
        <dbReference type="PROSITE" id="PS51462"/>
    </source>
</evidence>
<dbReference type="Pfam" id="PF00293">
    <property type="entry name" value="NUDIX"/>
    <property type="match status" value="1"/>
</dbReference>
<evidence type="ECO:0000256" key="1">
    <source>
        <dbReference type="ARBA" id="ARBA00001946"/>
    </source>
</evidence>
<dbReference type="GO" id="GO:0016787">
    <property type="term" value="F:hydrolase activity"/>
    <property type="evidence" value="ECO:0007669"/>
    <property type="project" value="UniProtKB-KW"/>
</dbReference>
<proteinExistence type="predicted"/>
<evidence type="ECO:0000313" key="4">
    <source>
        <dbReference type="EMBL" id="MBB4735059.1"/>
    </source>
</evidence>
<evidence type="ECO:0000256" key="2">
    <source>
        <dbReference type="ARBA" id="ARBA00022801"/>
    </source>
</evidence>
<protein>
    <submittedName>
        <fullName evidence="4">ADP-ribose pyrophosphatase YjhB (NUDIX family)</fullName>
    </submittedName>
</protein>
<dbReference type="CDD" id="cd18879">
    <property type="entry name" value="NUDIX_Hydrolase"/>
    <property type="match status" value="1"/>
</dbReference>
<dbReference type="SUPFAM" id="SSF55811">
    <property type="entry name" value="Nudix"/>
    <property type="match status" value="1"/>
</dbReference>
<feature type="domain" description="Nudix hydrolase" evidence="3">
    <location>
        <begin position="19"/>
        <end position="149"/>
    </location>
</feature>
<reference evidence="4 5" key="1">
    <citation type="submission" date="2020-08" db="EMBL/GenBank/DDBJ databases">
        <title>Sequencing the genomes of 1000 actinobacteria strains.</title>
        <authorList>
            <person name="Klenk H.-P."/>
        </authorList>
    </citation>
    <scope>NUCLEOTIDE SEQUENCE [LARGE SCALE GENOMIC DNA]</scope>
    <source>
        <strain evidence="4 5">DSM 23974</strain>
    </source>
</reference>
<accession>A0A7W7GMX1</accession>
<dbReference type="InterPro" id="IPR000086">
    <property type="entry name" value="NUDIX_hydrolase_dom"/>
</dbReference>
<dbReference type="AlphaFoldDB" id="A0A7W7GMX1"/>
<comment type="caution">
    <text evidence="4">The sequence shown here is derived from an EMBL/GenBank/DDBJ whole genome shotgun (WGS) entry which is preliminary data.</text>
</comment>
<sequence>MATPEFILDLREKVGHAPLWLSGCKAVVLRDDDGEVLLVRRADNGAWTLPAGIIDPGEEPAETAVREVAEETCVQCVPRRLAGVGTTHEVAYPNGDRVQYLDVVMVMDAVAGEAAVGDEENLEVAWFAVDEVPQMPELHARGLRWGLEAGPARFVHDGRERP</sequence>
<evidence type="ECO:0000313" key="5">
    <source>
        <dbReference type="Proteomes" id="UP000540191"/>
    </source>
</evidence>
<dbReference type="RefSeq" id="WP_158495745.1">
    <property type="nucleotide sequence ID" value="NZ_JACHNA010000001.1"/>
</dbReference>
<dbReference type="PANTHER" id="PTHR43046:SF16">
    <property type="entry name" value="ADP-RIBOSE PYROPHOSPHATASE YJHB-RELATED"/>
    <property type="match status" value="1"/>
</dbReference>
<dbReference type="Gene3D" id="3.90.79.10">
    <property type="entry name" value="Nucleoside Triphosphate Pyrophosphohydrolase"/>
    <property type="match status" value="1"/>
</dbReference>
<dbReference type="EMBL" id="JACHNA010000001">
    <property type="protein sequence ID" value="MBB4735059.1"/>
    <property type="molecule type" value="Genomic_DNA"/>
</dbReference>
<keyword evidence="5" id="KW-1185">Reference proteome</keyword>
<dbReference type="Proteomes" id="UP000540191">
    <property type="component" value="Unassembled WGS sequence"/>
</dbReference>
<keyword evidence="2" id="KW-0378">Hydrolase</keyword>
<comment type="cofactor">
    <cofactor evidence="1">
        <name>Mg(2+)</name>
        <dbReference type="ChEBI" id="CHEBI:18420"/>
    </cofactor>
</comment>
<gene>
    <name evidence="4" type="ORF">HDA30_000567</name>
</gene>
<organism evidence="4 5">
    <name type="scientific">Micrococcus cohnii</name>
    <dbReference type="NCBI Taxonomy" id="993416"/>
    <lineage>
        <taxon>Bacteria</taxon>
        <taxon>Bacillati</taxon>
        <taxon>Actinomycetota</taxon>
        <taxon>Actinomycetes</taxon>
        <taxon>Micrococcales</taxon>
        <taxon>Micrococcaceae</taxon>
        <taxon>Micrococcus</taxon>
    </lineage>
</organism>
<name>A0A7W7GMX1_9MICC</name>
<dbReference type="PROSITE" id="PS51462">
    <property type="entry name" value="NUDIX"/>
    <property type="match status" value="1"/>
</dbReference>
<dbReference type="InterPro" id="IPR015797">
    <property type="entry name" value="NUDIX_hydrolase-like_dom_sf"/>
</dbReference>